<dbReference type="Proteomes" id="UP000602087">
    <property type="component" value="Unassembled WGS sequence"/>
</dbReference>
<comment type="caution">
    <text evidence="8">The sequence shown here is derived from an EMBL/GenBank/DDBJ whole genome shotgun (WGS) entry which is preliminary data.</text>
</comment>
<evidence type="ECO:0000256" key="6">
    <source>
        <dbReference type="SAM" id="Phobius"/>
    </source>
</evidence>
<feature type="transmembrane region" description="Helical" evidence="6">
    <location>
        <begin position="167"/>
        <end position="186"/>
    </location>
</feature>
<keyword evidence="9" id="KW-1185">Reference proteome</keyword>
<keyword evidence="4 6" id="KW-0472">Membrane</keyword>
<reference evidence="8" key="1">
    <citation type="submission" date="2020-12" db="EMBL/GenBank/DDBJ databases">
        <title>Sanguibacter suaedae sp. nov., isolated from Suaeda aralocaspica.</title>
        <authorList>
            <person name="Ma Q."/>
        </authorList>
    </citation>
    <scope>NUCLEOTIDE SEQUENCE</scope>
    <source>
        <strain evidence="8">YZGR15</strain>
    </source>
</reference>
<evidence type="ECO:0000256" key="4">
    <source>
        <dbReference type="ARBA" id="ARBA00023136"/>
    </source>
</evidence>
<gene>
    <name evidence="8" type="ORF">JAV76_03065</name>
</gene>
<dbReference type="RefSeq" id="WP_198732743.1">
    <property type="nucleotide sequence ID" value="NZ_JAEINH010000002.1"/>
</dbReference>
<feature type="transmembrane region" description="Helical" evidence="6">
    <location>
        <begin position="322"/>
        <end position="344"/>
    </location>
</feature>
<dbReference type="EMBL" id="JAEINH010000002">
    <property type="protein sequence ID" value="MBI9113993.1"/>
    <property type="molecule type" value="Genomic_DNA"/>
</dbReference>
<dbReference type="Gene3D" id="1.20.1250.20">
    <property type="entry name" value="MFS general substrate transporter like domains"/>
    <property type="match status" value="2"/>
</dbReference>
<protein>
    <submittedName>
        <fullName evidence="8">MFS transporter</fullName>
    </submittedName>
</protein>
<dbReference type="PROSITE" id="PS50850">
    <property type="entry name" value="MFS"/>
    <property type="match status" value="1"/>
</dbReference>
<dbReference type="InterPro" id="IPR036259">
    <property type="entry name" value="MFS_trans_sf"/>
</dbReference>
<sequence>MTASTTPEQKVHRARVGLLGLFLLLGMSISSWLARLPSVREALGLSSSELGLVLLAGAVGSLIAVTLAGGLVQRFGGRAVLTVGALGILVSFVLEGLGPAIGSVPVLAVGIFLNGASVAITNVPQNVETAAVERRMGRAVLSQFHAAFSIGAVLGSLVGAACAAADVSLLVQFTVTGVVATVWRLLSIPHVILDTHLSDEVRWDRAVDARTARVRRAEIRAGVVVPEPGTTGARAAMSARTARLGAALGAWREPRTLYVGVVVLAAALSEGSANNWLNLAVVNDFGRTESVGALVFGGFVTAMTLVRLLGTRLIDSLGRVAVLRLSGAVSIVGLLLFGFAPSFPLACAGVLMWGAGAALAVPLGIAAASDDPLRAAARVSVVSAFASMASLAAPPLLGFAAEHVGERLALTSIVVAMVASVLLSRHVARETPEPAAASHPSEHAQAVDEAEAVRDVEIAVATTTVPTVPTDLTDPTDPEKP</sequence>
<evidence type="ECO:0000256" key="2">
    <source>
        <dbReference type="ARBA" id="ARBA00022692"/>
    </source>
</evidence>
<dbReference type="InterPro" id="IPR020846">
    <property type="entry name" value="MFS_dom"/>
</dbReference>
<feature type="transmembrane region" description="Helical" evidence="6">
    <location>
        <begin position="104"/>
        <end position="123"/>
    </location>
</feature>
<proteinExistence type="predicted"/>
<evidence type="ECO:0000256" key="1">
    <source>
        <dbReference type="ARBA" id="ARBA00004651"/>
    </source>
</evidence>
<dbReference type="CDD" id="cd17393">
    <property type="entry name" value="MFS_MosC_like"/>
    <property type="match status" value="1"/>
</dbReference>
<dbReference type="GO" id="GO:0005886">
    <property type="term" value="C:plasma membrane"/>
    <property type="evidence" value="ECO:0007669"/>
    <property type="project" value="UniProtKB-SubCell"/>
</dbReference>
<name>A0A934I9T4_9MICO</name>
<feature type="transmembrane region" description="Helical" evidence="6">
    <location>
        <begin position="381"/>
        <end position="401"/>
    </location>
</feature>
<dbReference type="InterPro" id="IPR051788">
    <property type="entry name" value="MFS_Transporter"/>
</dbReference>
<dbReference type="PANTHER" id="PTHR23514">
    <property type="entry name" value="BYPASS OF STOP CODON PROTEIN 6"/>
    <property type="match status" value="1"/>
</dbReference>
<dbReference type="AlphaFoldDB" id="A0A934I9T4"/>
<feature type="transmembrane region" description="Helical" evidence="6">
    <location>
        <begin position="144"/>
        <end position="161"/>
    </location>
</feature>
<evidence type="ECO:0000313" key="8">
    <source>
        <dbReference type="EMBL" id="MBI9113993.1"/>
    </source>
</evidence>
<feature type="domain" description="Major facilitator superfamily (MFS) profile" evidence="7">
    <location>
        <begin position="14"/>
        <end position="432"/>
    </location>
</feature>
<accession>A0A934I9T4</accession>
<evidence type="ECO:0000313" key="9">
    <source>
        <dbReference type="Proteomes" id="UP000602087"/>
    </source>
</evidence>
<feature type="transmembrane region" description="Helical" evidence="6">
    <location>
        <begin position="50"/>
        <end position="72"/>
    </location>
</feature>
<dbReference type="SUPFAM" id="SSF103473">
    <property type="entry name" value="MFS general substrate transporter"/>
    <property type="match status" value="1"/>
</dbReference>
<organism evidence="8 9">
    <name type="scientific">Sanguibacter suaedae</name>
    <dbReference type="NCBI Taxonomy" id="2795737"/>
    <lineage>
        <taxon>Bacteria</taxon>
        <taxon>Bacillati</taxon>
        <taxon>Actinomycetota</taxon>
        <taxon>Actinomycetes</taxon>
        <taxon>Micrococcales</taxon>
        <taxon>Sanguibacteraceae</taxon>
        <taxon>Sanguibacter</taxon>
    </lineage>
</organism>
<dbReference type="InterPro" id="IPR011701">
    <property type="entry name" value="MFS"/>
</dbReference>
<dbReference type="Pfam" id="PF07690">
    <property type="entry name" value="MFS_1"/>
    <property type="match status" value="2"/>
</dbReference>
<feature type="transmembrane region" description="Helical" evidence="6">
    <location>
        <begin position="79"/>
        <end position="98"/>
    </location>
</feature>
<keyword evidence="3 6" id="KW-1133">Transmembrane helix</keyword>
<comment type="subcellular location">
    <subcellularLocation>
        <location evidence="1">Cell membrane</location>
        <topology evidence="1">Multi-pass membrane protein</topology>
    </subcellularLocation>
</comment>
<dbReference type="PANTHER" id="PTHR23514:SF13">
    <property type="entry name" value="INNER MEMBRANE PROTEIN YBJJ"/>
    <property type="match status" value="1"/>
</dbReference>
<evidence type="ECO:0000256" key="3">
    <source>
        <dbReference type="ARBA" id="ARBA00022989"/>
    </source>
</evidence>
<feature type="transmembrane region" description="Helical" evidence="6">
    <location>
        <begin position="257"/>
        <end position="279"/>
    </location>
</feature>
<evidence type="ECO:0000259" key="7">
    <source>
        <dbReference type="PROSITE" id="PS50850"/>
    </source>
</evidence>
<feature type="transmembrane region" description="Helical" evidence="6">
    <location>
        <begin position="291"/>
        <end position="310"/>
    </location>
</feature>
<feature type="region of interest" description="Disordered" evidence="5">
    <location>
        <begin position="458"/>
        <end position="481"/>
    </location>
</feature>
<feature type="transmembrane region" description="Helical" evidence="6">
    <location>
        <begin position="16"/>
        <end position="34"/>
    </location>
</feature>
<keyword evidence="2 6" id="KW-0812">Transmembrane</keyword>
<evidence type="ECO:0000256" key="5">
    <source>
        <dbReference type="SAM" id="MobiDB-lite"/>
    </source>
</evidence>
<feature type="transmembrane region" description="Helical" evidence="6">
    <location>
        <begin position="350"/>
        <end position="369"/>
    </location>
</feature>
<feature type="compositionally biased region" description="Low complexity" evidence="5">
    <location>
        <begin position="462"/>
        <end position="475"/>
    </location>
</feature>
<dbReference type="GO" id="GO:0022857">
    <property type="term" value="F:transmembrane transporter activity"/>
    <property type="evidence" value="ECO:0007669"/>
    <property type="project" value="InterPro"/>
</dbReference>